<dbReference type="Gene3D" id="3.40.50.850">
    <property type="entry name" value="Isochorismatase-like"/>
    <property type="match status" value="1"/>
</dbReference>
<evidence type="ECO:0000313" key="5">
    <source>
        <dbReference type="Proteomes" id="UP000191285"/>
    </source>
</evidence>
<dbReference type="InterPro" id="IPR000868">
    <property type="entry name" value="Isochorismatase-like_dom"/>
</dbReference>
<dbReference type="GO" id="GO:0016787">
    <property type="term" value="F:hydrolase activity"/>
    <property type="evidence" value="ECO:0007669"/>
    <property type="project" value="UniProtKB-KW"/>
</dbReference>
<accession>A0A1V6T2R0</accession>
<sequence>MGYTTLLVLDVQNGVTDIFGKSLLDPYLKRLSATLSAAREEEDINIIHVVTGYRPYYPECHPSNSTLPAIILAGKFQEGAKDVQIHPRVTPLRDEPVIVKRRVSAFIGTELDMLLRCSTTDHLAIAGIATSGAVLSTIRHAQDLDYKITVLRDLCLDRDEEVHRFLIQKIFSGKMDVLDSREWIKQMKVHKSA</sequence>
<dbReference type="Proteomes" id="UP000191285">
    <property type="component" value="Unassembled WGS sequence"/>
</dbReference>
<comment type="caution">
    <text evidence="4">The sequence shown here is derived from an EMBL/GenBank/DDBJ whole genome shotgun (WGS) entry which is preliminary data.</text>
</comment>
<evidence type="ECO:0000256" key="1">
    <source>
        <dbReference type="ARBA" id="ARBA00006336"/>
    </source>
</evidence>
<dbReference type="Pfam" id="PF00857">
    <property type="entry name" value="Isochorismatase"/>
    <property type="match status" value="1"/>
</dbReference>
<dbReference type="InterPro" id="IPR036380">
    <property type="entry name" value="Isochorismatase-like_sf"/>
</dbReference>
<protein>
    <recommendedName>
        <fullName evidence="3">Isochorismatase-like domain-containing protein</fullName>
    </recommendedName>
</protein>
<evidence type="ECO:0000313" key="4">
    <source>
        <dbReference type="EMBL" id="OQE20284.1"/>
    </source>
</evidence>
<dbReference type="CDD" id="cd00431">
    <property type="entry name" value="cysteine_hydrolases"/>
    <property type="match status" value="1"/>
</dbReference>
<organism evidence="4 5">
    <name type="scientific">Penicillium steckii</name>
    <dbReference type="NCBI Taxonomy" id="303698"/>
    <lineage>
        <taxon>Eukaryota</taxon>
        <taxon>Fungi</taxon>
        <taxon>Dikarya</taxon>
        <taxon>Ascomycota</taxon>
        <taxon>Pezizomycotina</taxon>
        <taxon>Eurotiomycetes</taxon>
        <taxon>Eurotiomycetidae</taxon>
        <taxon>Eurotiales</taxon>
        <taxon>Aspergillaceae</taxon>
        <taxon>Penicillium</taxon>
    </lineage>
</organism>
<name>A0A1V6T2R0_9EURO</name>
<keyword evidence="2" id="KW-0378">Hydrolase</keyword>
<evidence type="ECO:0000256" key="2">
    <source>
        <dbReference type="ARBA" id="ARBA00022801"/>
    </source>
</evidence>
<proteinExistence type="inferred from homology"/>
<dbReference type="AlphaFoldDB" id="A0A1V6T2R0"/>
<dbReference type="PANTHER" id="PTHR43540">
    <property type="entry name" value="PEROXYUREIDOACRYLATE/UREIDOACRYLATE AMIDOHYDROLASE-RELATED"/>
    <property type="match status" value="1"/>
</dbReference>
<dbReference type="EMBL" id="MLKD01000013">
    <property type="protein sequence ID" value="OQE20284.1"/>
    <property type="molecule type" value="Genomic_DNA"/>
</dbReference>
<evidence type="ECO:0000259" key="3">
    <source>
        <dbReference type="Pfam" id="PF00857"/>
    </source>
</evidence>
<dbReference type="SUPFAM" id="SSF52499">
    <property type="entry name" value="Isochorismatase-like hydrolases"/>
    <property type="match status" value="1"/>
</dbReference>
<dbReference type="OrthoDB" id="1739143at2759"/>
<reference evidence="5" key="1">
    <citation type="journal article" date="2017" name="Nat. Microbiol.">
        <title>Global analysis of biosynthetic gene clusters reveals vast potential of secondary metabolite production in Penicillium species.</title>
        <authorList>
            <person name="Nielsen J.C."/>
            <person name="Grijseels S."/>
            <person name="Prigent S."/>
            <person name="Ji B."/>
            <person name="Dainat J."/>
            <person name="Nielsen K.F."/>
            <person name="Frisvad J.C."/>
            <person name="Workman M."/>
            <person name="Nielsen J."/>
        </authorList>
    </citation>
    <scope>NUCLEOTIDE SEQUENCE [LARGE SCALE GENOMIC DNA]</scope>
    <source>
        <strain evidence="5">IBT 24891</strain>
    </source>
</reference>
<dbReference type="InterPro" id="IPR050272">
    <property type="entry name" value="Isochorismatase-like_hydrls"/>
</dbReference>
<dbReference type="PANTHER" id="PTHR43540:SF1">
    <property type="entry name" value="ISOCHORISMATASE HYDROLASE"/>
    <property type="match status" value="1"/>
</dbReference>
<comment type="similarity">
    <text evidence="1">Belongs to the isochorismatase family.</text>
</comment>
<keyword evidence="5" id="KW-1185">Reference proteome</keyword>
<gene>
    <name evidence="4" type="ORF">PENSTE_c013G02326</name>
</gene>
<feature type="domain" description="Isochorismatase-like" evidence="3">
    <location>
        <begin position="4"/>
        <end position="179"/>
    </location>
</feature>